<dbReference type="InterPro" id="IPR058634">
    <property type="entry name" value="AaeA-lik-b-barrel"/>
</dbReference>
<dbReference type="InterPro" id="IPR058625">
    <property type="entry name" value="MdtA-like_BSH"/>
</dbReference>
<evidence type="ECO:0000256" key="2">
    <source>
        <dbReference type="ARBA" id="ARBA00022692"/>
    </source>
</evidence>
<dbReference type="Proteomes" id="UP000264071">
    <property type="component" value="Unassembled WGS sequence"/>
</dbReference>
<dbReference type="Gene3D" id="1.10.287.470">
    <property type="entry name" value="Helix hairpin bin"/>
    <property type="match status" value="2"/>
</dbReference>
<dbReference type="AlphaFoldDB" id="A0A3D4VCN7"/>
<organism evidence="8 9">
    <name type="scientific">Gemmatimonas aurantiaca</name>
    <dbReference type="NCBI Taxonomy" id="173480"/>
    <lineage>
        <taxon>Bacteria</taxon>
        <taxon>Pseudomonadati</taxon>
        <taxon>Gemmatimonadota</taxon>
        <taxon>Gemmatimonadia</taxon>
        <taxon>Gemmatimonadales</taxon>
        <taxon>Gemmatimonadaceae</taxon>
        <taxon>Gemmatimonas</taxon>
    </lineage>
</organism>
<evidence type="ECO:0000259" key="7">
    <source>
        <dbReference type="Pfam" id="PF25963"/>
    </source>
</evidence>
<gene>
    <name evidence="8" type="ORF">DGD08_15475</name>
</gene>
<dbReference type="PANTHER" id="PTHR30386:SF26">
    <property type="entry name" value="TRANSPORT PROTEIN COMB"/>
    <property type="match status" value="1"/>
</dbReference>
<protein>
    <submittedName>
        <fullName evidence="8">HlyD family secretion protein</fullName>
    </submittedName>
</protein>
<dbReference type="Gene3D" id="2.40.50.100">
    <property type="match status" value="1"/>
</dbReference>
<evidence type="ECO:0000313" key="8">
    <source>
        <dbReference type="EMBL" id="HCT58604.1"/>
    </source>
</evidence>
<keyword evidence="3" id="KW-1133">Transmembrane helix</keyword>
<evidence type="ECO:0000256" key="4">
    <source>
        <dbReference type="ARBA" id="ARBA00023136"/>
    </source>
</evidence>
<accession>A0A3D4VCN7</accession>
<dbReference type="InterPro" id="IPR050739">
    <property type="entry name" value="MFP"/>
</dbReference>
<dbReference type="PANTHER" id="PTHR30386">
    <property type="entry name" value="MEMBRANE FUSION SUBUNIT OF EMRAB-TOLC MULTIDRUG EFFLUX PUMP"/>
    <property type="match status" value="1"/>
</dbReference>
<comment type="subcellular location">
    <subcellularLocation>
        <location evidence="1">Membrane</location>
        <topology evidence="1">Single-pass membrane protein</topology>
    </subcellularLocation>
</comment>
<keyword evidence="2" id="KW-0812">Transmembrane</keyword>
<dbReference type="Pfam" id="PF25963">
    <property type="entry name" value="Beta-barrel_AAEA"/>
    <property type="match status" value="1"/>
</dbReference>
<evidence type="ECO:0000256" key="5">
    <source>
        <dbReference type="SAM" id="Coils"/>
    </source>
</evidence>
<dbReference type="Gene3D" id="2.40.30.170">
    <property type="match status" value="1"/>
</dbReference>
<sequence length="345" mass="36205">MARPNIRLLIPIAALVAVGIWGYQRWSFGRSHESTDNAQIDGHIVPVVAKVGGYVTAINAIDNGHVDGKHVLVKLDTRELEVKLAQAEAELAAARASAGGRGLEGQAVTVVRTASSQRDVGSAQVDAAKAQLIRAQADLTRAKELAGKQIISMAQLDGAQATFDAATANLEATQRQVLAATGSIANAQAGVRLAQARLAAAEAARDNAALQLSYATVEAPLSGIVSRKQVELGQLIQAGQAMMSIVADTGLFVTANMKETQLARLRVGQKVDLEIDAYEATAEGEVESIASATGAKFALLPPDNATGNFTKVVQRVPVRIRVTKDLGKDRPLRPGMSVLASVVVR</sequence>
<feature type="domain" description="Multidrug resistance protein MdtA-like barrel-sandwich hybrid" evidence="6">
    <location>
        <begin position="44"/>
        <end position="246"/>
    </location>
</feature>
<evidence type="ECO:0000259" key="6">
    <source>
        <dbReference type="Pfam" id="PF25917"/>
    </source>
</evidence>
<name>A0A3D4VCN7_9BACT</name>
<keyword evidence="5" id="KW-0175">Coiled coil</keyword>
<comment type="caution">
    <text evidence="8">The sequence shown here is derived from an EMBL/GenBank/DDBJ whole genome shotgun (WGS) entry which is preliminary data.</text>
</comment>
<proteinExistence type="predicted"/>
<evidence type="ECO:0000256" key="1">
    <source>
        <dbReference type="ARBA" id="ARBA00004167"/>
    </source>
</evidence>
<evidence type="ECO:0000313" key="9">
    <source>
        <dbReference type="Proteomes" id="UP000264071"/>
    </source>
</evidence>
<dbReference type="Pfam" id="PF25917">
    <property type="entry name" value="BSH_RND"/>
    <property type="match status" value="1"/>
</dbReference>
<feature type="domain" description="p-hydroxybenzoic acid efflux pump subunit AaeA-like beta-barrel" evidence="7">
    <location>
        <begin position="251"/>
        <end position="338"/>
    </location>
</feature>
<feature type="coiled-coil region" evidence="5">
    <location>
        <begin position="125"/>
        <end position="211"/>
    </location>
</feature>
<dbReference type="OMA" id="YKHHPFT"/>
<dbReference type="GO" id="GO:0055085">
    <property type="term" value="P:transmembrane transport"/>
    <property type="evidence" value="ECO:0007669"/>
    <property type="project" value="InterPro"/>
</dbReference>
<reference evidence="8 9" key="1">
    <citation type="journal article" date="2018" name="Nat. Biotechnol.">
        <title>A standardized bacterial taxonomy based on genome phylogeny substantially revises the tree of life.</title>
        <authorList>
            <person name="Parks D.H."/>
            <person name="Chuvochina M."/>
            <person name="Waite D.W."/>
            <person name="Rinke C."/>
            <person name="Skarshewski A."/>
            <person name="Chaumeil P.A."/>
            <person name="Hugenholtz P."/>
        </authorList>
    </citation>
    <scope>NUCLEOTIDE SEQUENCE [LARGE SCALE GENOMIC DNA]</scope>
    <source>
        <strain evidence="8">UBA8844</strain>
    </source>
</reference>
<dbReference type="EMBL" id="DPIY01000011">
    <property type="protein sequence ID" value="HCT58604.1"/>
    <property type="molecule type" value="Genomic_DNA"/>
</dbReference>
<dbReference type="SUPFAM" id="SSF111369">
    <property type="entry name" value="HlyD-like secretion proteins"/>
    <property type="match status" value="3"/>
</dbReference>
<keyword evidence="4" id="KW-0472">Membrane</keyword>
<dbReference type="GO" id="GO:0016020">
    <property type="term" value="C:membrane"/>
    <property type="evidence" value="ECO:0007669"/>
    <property type="project" value="UniProtKB-SubCell"/>
</dbReference>
<evidence type="ECO:0000256" key="3">
    <source>
        <dbReference type="ARBA" id="ARBA00022989"/>
    </source>
</evidence>